<dbReference type="InterPro" id="IPR040812">
    <property type="entry name" value="UPF1_1B_dom"/>
</dbReference>
<dbReference type="Pfam" id="PF09416">
    <property type="entry name" value="UPF1_Zn_bind"/>
    <property type="match status" value="1"/>
</dbReference>
<feature type="repeat" description="RCC1" evidence="19">
    <location>
        <begin position="1715"/>
        <end position="1772"/>
    </location>
</feature>
<dbReference type="Pfam" id="PF18141">
    <property type="entry name" value="UPF1_1B_dom"/>
    <property type="match status" value="1"/>
</dbReference>
<dbReference type="GO" id="GO:0003677">
    <property type="term" value="F:DNA binding"/>
    <property type="evidence" value="ECO:0007669"/>
    <property type="project" value="InterPro"/>
</dbReference>
<dbReference type="Pfam" id="PF13087">
    <property type="entry name" value="AAA_12"/>
    <property type="match status" value="1"/>
</dbReference>
<feature type="region of interest" description="Disordered" evidence="22">
    <location>
        <begin position="1040"/>
        <end position="1063"/>
    </location>
</feature>
<sequence length="2566" mass="288188">MTAAITMIASHARNAKILYQAGLRPLILTSHRMDFDEVYGGGVGETLTFVETVDEDGVLHGGTQDSTFAFDHHFSIPTQSSQVAHGNLTGGVENNADLTFHDVEEDEQPQIEKLPEHSCRYCGIYESSCVAMCTVCNKWFCNGKGSTSGSHLITHLVRSQHKEVCLHRESPLGETQLECYQCASRNVFMLGFIPAKADSLVVILCRHPCAQIASQKDPNWQGEEWKPLINERQLLSWIVNIPSEQAQLRARHITAAQASRLEDLWKEHPKATVEDLDRPGVDTEPESVLLRYEDAFHYRRIFAPLVREEAEFDRKTKESQTQSVGHVRWDQGLNKKHLAFFHLPKFMEGSMKLMIGDELRLKHSQTIEREWQCLGQVFKIPDNHSDEIGIEMRAAASEKMPTDPRINFTCEAVWNSTSFDRMYQALNTLEKDPHCVSQYIFHKLMGHDIDEILFKVQQPKRLSAPGLPELNHSQMHAVKTVLMRPLSLIQGPPGTGKTVTSATIVYHLVQQTQGQVLVCSPSNIAVDQLAEKIHRTGLKVVRLYAKSREALDTNVEFLALHAQLKALKESAELQKLQQLKEEIGELSAADQERYINLKKMSEHKLLAAADVICCTCSSAADARLSRIKIKCVLVDESTQATEPEVLVSIVRGVRQLILVGDHCQLGPVILCKKASKAGLSQSLFERLVLLGNRPIRLQVQYRMHPELSSFPSNVFYEGSLQNGVTQTERQLRGVDWEWPVPGRPMIFWSCYGQEEMSASGTSFLNRTEAANVEKLASKLIRGGMRPEQIGIITPYEGQRSYIVQYMHTQGTLNSKLYENMEIANVDAFQGREKDLIIVTCVRSNDHSGIGFLNDPRRLNVALTRAKYGLIIIGNAKVLARQPLWNDLLTTFSQKNVIVEGPINNLKSVQITLPKPKPQRTNPAYPTDRYGIQRATYTLREYRGGYSRDAPPMDPHSAISAQSLRHAANLPVPLHMLHMFPPPPFPQPPQQRIPPGRRTTSAWPPTPQSLGGPSARMGQSQGDYGGMYASQMGRNFQKKRKRLGMKPKYQHQQEAGSDAKPDDWRNYKPYKDIVKENEKYWTFYKAQSLFPEEEWDAFCNALRTDLPVSFRVQGCHKDRDRLMHELETKFFMPIAQSEDSDVFVPKPLPWYPGAYQTRMTRTSVRSHPILAHLHNFLVTEAELGHISRQEAVSMIPPLLLNPDSDHLVLDMCAAPGSKTAQLIEMMHENTSTPSGMLIANDVDKKRCYMLIHQTLKRFHTSNCVVICEDAARMPVLKGRDDVPLQFDRILCDVICSGDGTLRKNPEIWAKWTPQDGLGLHRMQLSIARRGATMLKVGGRLVYSTCSMNPIEDEAVVAQLLRESEGTLRLCDAHPLIPKLIGLRGVSTWKVFDRDMNLYEKPSDVPEPLRKMICESCFPPSEEEAALLHLDYCMRIVPHHQDTGGFFVALLEKVDEKPLNSPVTVGAPAYKKQKMFKDEPFTFLKKDDERWSDIKGHYGVRDDFEYENLFSRRLAEHDVNCRQLFYANAAVKDFVQRNMTAVSIQNAGMKMFSRNEQKVETTRFRLSQEGIRHLLPYLQKQFVKIDEEDMLKILKTEQTMIPLDSLNCKDAVREQGAGSLVLFSDKANPVCTWVGFHTVAPYVSKEERVHMLRMMGVDCSEIEQMMKSKRKQKAAADRQAAWEEVKAEKVAESQEQVEEETSNLSVSDEGKNGEMRRELLGCGLSEDGQLGLGSRSAACVKIPEQIVGAPLGASGTAVTSVACGERHTLLLADDGKMWSVGGNDAGQLGRGGRGPGSFTIYPVSFSGGVEMIQIAAGRAHSLAVAEDGRLFAWGSNEHDGVVAVWGEQSDGAILHSPQIVTQLTGIPIVRVAAGGRHCVAISAGGGVYVWGHNEYGQLGTGDTLPRSSPYFLDGMSSMHIIEAYCGDSHTLLLSQEGRLFAFGSDAQGQIGGGRKFDKHTNPAAITELMGSTVTRVACGRNHSIVVIGGRLYPFGQNANGQLGNGSATNQPLPRQTDELDHVVAVFAGFDQTFILRSVDTPVSCYSSQIFHSYFLLLESVLSSVNCINGSFLFEDERHFLHEGRAYGVNLDDAMETFGALGDSSDARQYAELIIDTLNMSVFAEDFNPSAAASVEVLRVYLILVWFHGFVTNVTRDTVNRLHLPFAESIGRLRPAFRNSLEKWWVKLPVRHFNRLVTAMLSAVRCMVKDKADPHECRPFLEILASLCAINKVANHIPLENFYIHELADNYNLKMDYVKWAHGQEGKESRVTCWSSYPFLMNAAAKGELLYVEAVVSMQTSMNGARLNLFGFDLFFEQPFFELTVRRQHIVQDTINGLLSSDRRYLQRPLRFGEFVSFTKALFIACCGRWISEFVLSRYGMFVEDPDSHLVWFSGYDVEEVNYYKMVGILCGLAVYNSVLVAFPFPLALYKILLGQQPTLEDLTELSPIEGRSLQELLDYQGDDFEDVFCLFFTISYAAFGSTETSDLKPGGADIPVTQSNKADYVQRYVHHRLCIGRNGEVERQAAAFRDGFKLVLNSRIVAFFQPRELMELVIGNENYDWSELRKVG</sequence>
<dbReference type="Proteomes" id="UP001331761">
    <property type="component" value="Unassembled WGS sequence"/>
</dbReference>
<keyword evidence="16" id="KW-0067">ATP-binding</keyword>
<dbReference type="Gene3D" id="3.90.1750.10">
    <property type="entry name" value="Hect, E3 ligase catalytic domains"/>
    <property type="match status" value="1"/>
</dbReference>
<dbReference type="SUPFAM" id="SSF50985">
    <property type="entry name" value="RCC1/BLIP-II"/>
    <property type="match status" value="1"/>
</dbReference>
<dbReference type="InterPro" id="IPR027417">
    <property type="entry name" value="P-loop_NTPase"/>
</dbReference>
<dbReference type="InterPro" id="IPR057286">
    <property type="entry name" value="PUA_NSUN2"/>
</dbReference>
<feature type="domain" description="Upf1" evidence="25">
    <location>
        <begin position="111"/>
        <end position="268"/>
    </location>
</feature>
<feature type="repeat" description="RCC1" evidence="19">
    <location>
        <begin position="1773"/>
        <end position="1825"/>
    </location>
</feature>
<keyword evidence="12 18" id="KW-0833">Ubl conjugation pathway</keyword>
<keyword evidence="13" id="KW-0378">Hydrolase</keyword>
<feature type="region of interest" description="C4" evidence="21">
    <location>
        <begin position="179"/>
        <end position="209"/>
    </location>
</feature>
<dbReference type="GO" id="GO:0008270">
    <property type="term" value="F:zinc ion binding"/>
    <property type="evidence" value="ECO:0007669"/>
    <property type="project" value="UniProtKB-UniRule"/>
</dbReference>
<comment type="caution">
    <text evidence="18">Lacks conserved residue(s) required for the propagation of feature annotation.</text>
</comment>
<dbReference type="Gene3D" id="3.40.50.150">
    <property type="entry name" value="Vaccinia Virus protein VP39"/>
    <property type="match status" value="1"/>
</dbReference>
<evidence type="ECO:0000256" key="21">
    <source>
        <dbReference type="PROSITE-ProRule" id="PRU01341"/>
    </source>
</evidence>
<gene>
    <name evidence="26" type="ORF">GCK32_002890</name>
</gene>
<reference evidence="26 27" key="1">
    <citation type="submission" date="2019-10" db="EMBL/GenBank/DDBJ databases">
        <title>Assembly and Annotation for the nematode Trichostrongylus colubriformis.</title>
        <authorList>
            <person name="Martin J."/>
        </authorList>
    </citation>
    <scope>NUCLEOTIDE SEQUENCE [LARGE SCALE GENOMIC DNA]</scope>
    <source>
        <strain evidence="26">G859</strain>
        <tissue evidence="26">Whole worm</tissue>
    </source>
</reference>
<evidence type="ECO:0000256" key="3">
    <source>
        <dbReference type="ARBA" id="ARBA00012551"/>
    </source>
</evidence>
<dbReference type="GO" id="GO:0000184">
    <property type="term" value="P:nuclear-transcribed mRNA catabolic process, nonsense-mediated decay"/>
    <property type="evidence" value="ECO:0007669"/>
    <property type="project" value="InterPro"/>
</dbReference>
<dbReference type="FunFam" id="3.40.50.300:FF:000097">
    <property type="entry name" value="Regulator of nonsense transcripts 1"/>
    <property type="match status" value="1"/>
</dbReference>
<feature type="compositionally biased region" description="Polar residues" evidence="22">
    <location>
        <begin position="998"/>
        <end position="1018"/>
    </location>
</feature>
<dbReference type="PROSITE" id="PS50237">
    <property type="entry name" value="HECT"/>
    <property type="match status" value="1"/>
</dbReference>
<evidence type="ECO:0000256" key="17">
    <source>
        <dbReference type="ARBA" id="ARBA00022884"/>
    </source>
</evidence>
<dbReference type="Pfam" id="PF00632">
    <property type="entry name" value="HECT"/>
    <property type="match status" value="1"/>
</dbReference>
<dbReference type="SUPFAM" id="SSF56204">
    <property type="entry name" value="Hect, E3 ligase catalytic domain"/>
    <property type="match status" value="1"/>
</dbReference>
<dbReference type="InterPro" id="IPR001678">
    <property type="entry name" value="MeTrfase_RsmB-F_NOP2_dom"/>
</dbReference>
<dbReference type="InterPro" id="IPR035983">
    <property type="entry name" value="Hect_E3_ubiquitin_ligase"/>
</dbReference>
<dbReference type="GO" id="GO:0003678">
    <property type="term" value="F:DNA helicase activity"/>
    <property type="evidence" value="ECO:0007669"/>
    <property type="project" value="UniProtKB-EC"/>
</dbReference>
<dbReference type="PROSITE" id="PS50012">
    <property type="entry name" value="RCC1_3"/>
    <property type="match status" value="6"/>
</dbReference>
<feature type="binding site" evidence="20">
    <location>
        <position position="1240"/>
    </location>
    <ligand>
        <name>S-adenosyl-L-methionine</name>
        <dbReference type="ChEBI" id="CHEBI:59789"/>
    </ligand>
</feature>
<comment type="similarity">
    <text evidence="2">Belongs to the DNA2/NAM7 helicase family.</text>
</comment>
<dbReference type="Gene3D" id="3.40.50.300">
    <property type="entry name" value="P-loop containing nucleotide triphosphate hydrolases"/>
    <property type="match status" value="2"/>
</dbReference>
<name>A0AAN8ER42_TRICO</name>
<dbReference type="InterPro" id="IPR049560">
    <property type="entry name" value="MeTrfase_RsmB-F_NOP2_cat"/>
</dbReference>
<evidence type="ECO:0000256" key="14">
    <source>
        <dbReference type="ARBA" id="ARBA00022806"/>
    </source>
</evidence>
<feature type="repeat" description="RCC1" evidence="19">
    <location>
        <begin position="1883"/>
        <end position="1934"/>
    </location>
</feature>
<dbReference type="InterPro" id="IPR009091">
    <property type="entry name" value="RCC1/BLIP-II"/>
</dbReference>
<dbReference type="GO" id="GO:0005737">
    <property type="term" value="C:cytoplasm"/>
    <property type="evidence" value="ECO:0007669"/>
    <property type="project" value="UniProtKB-SubCell"/>
</dbReference>
<evidence type="ECO:0000256" key="7">
    <source>
        <dbReference type="ARBA" id="ARBA00022691"/>
    </source>
</evidence>
<dbReference type="EC" id="3.6.4.12" evidence="3"/>
<dbReference type="GO" id="GO:0030488">
    <property type="term" value="P:tRNA methylation"/>
    <property type="evidence" value="ECO:0007669"/>
    <property type="project" value="TreeGrafter"/>
</dbReference>
<dbReference type="Pfam" id="PF25378">
    <property type="entry name" value="PUA_NSUN2"/>
    <property type="match status" value="1"/>
</dbReference>
<dbReference type="CDD" id="cd18808">
    <property type="entry name" value="SF1_C_Upf1"/>
    <property type="match status" value="1"/>
</dbReference>
<comment type="caution">
    <text evidence="26">The sequence shown here is derived from an EMBL/GenBank/DDBJ whole genome shotgun (WGS) entry which is preliminary data.</text>
</comment>
<comment type="similarity">
    <text evidence="20">Belongs to the class I-like SAM-binding methyltransferase superfamily. RsmB/NOP family.</text>
</comment>
<feature type="region of interest" description="Disordered" evidence="22">
    <location>
        <begin position="1687"/>
        <end position="1708"/>
    </location>
</feature>
<keyword evidence="11 21" id="KW-0863">Zinc-finger</keyword>
<dbReference type="Pfam" id="PF04851">
    <property type="entry name" value="ResIII"/>
    <property type="match status" value="1"/>
</dbReference>
<evidence type="ECO:0000256" key="10">
    <source>
        <dbReference type="ARBA" id="ARBA00022741"/>
    </source>
</evidence>
<keyword evidence="8 21" id="KW-0479">Metal-binding</keyword>
<evidence type="ECO:0000256" key="2">
    <source>
        <dbReference type="ARBA" id="ARBA00007913"/>
    </source>
</evidence>
<evidence type="ECO:0000256" key="11">
    <source>
        <dbReference type="ARBA" id="ARBA00022771"/>
    </source>
</evidence>
<dbReference type="InterPro" id="IPR018999">
    <property type="entry name" value="UPF1_CH/ZBD"/>
</dbReference>
<dbReference type="GO" id="GO:0005634">
    <property type="term" value="C:nucleus"/>
    <property type="evidence" value="ECO:0007669"/>
    <property type="project" value="TreeGrafter"/>
</dbReference>
<dbReference type="InterPro" id="IPR041677">
    <property type="entry name" value="DNA2/NAM7_AAA_11"/>
</dbReference>
<protein>
    <recommendedName>
        <fullName evidence="3">DNA helicase</fullName>
        <ecNumber evidence="3">3.6.4.12</ecNumber>
    </recommendedName>
</protein>
<dbReference type="SUPFAM" id="SSF52540">
    <property type="entry name" value="P-loop containing nucleoside triphosphate hydrolases"/>
    <property type="match status" value="1"/>
</dbReference>
<dbReference type="Pfam" id="PF13086">
    <property type="entry name" value="AAA_11"/>
    <property type="match status" value="1"/>
</dbReference>
<dbReference type="EMBL" id="WIXE01026014">
    <property type="protein sequence ID" value="KAK5964267.1"/>
    <property type="molecule type" value="Genomic_DNA"/>
</dbReference>
<dbReference type="Pfam" id="PF25376">
    <property type="entry name" value="Pre-PUA_NSUN2"/>
    <property type="match status" value="1"/>
</dbReference>
<dbReference type="GO" id="GO:0005524">
    <property type="term" value="F:ATP binding"/>
    <property type="evidence" value="ECO:0007669"/>
    <property type="project" value="UniProtKB-KW"/>
</dbReference>
<feature type="region of interest" description="CC/SHH/C" evidence="21">
    <location>
        <begin position="133"/>
        <end position="161"/>
    </location>
</feature>
<dbReference type="Gene3D" id="3.30.2160.10">
    <property type="entry name" value="Hect, E3 ligase catalytic domain"/>
    <property type="match status" value="1"/>
</dbReference>
<dbReference type="CDD" id="cd18039">
    <property type="entry name" value="DEXXQc_UPF1"/>
    <property type="match status" value="1"/>
</dbReference>
<dbReference type="Gene3D" id="2.130.10.30">
    <property type="entry name" value="Regulator of chromosome condensation 1/beta-lactamase-inhibitor protein II"/>
    <property type="match status" value="2"/>
</dbReference>
<keyword evidence="6 20" id="KW-0808">Transferase</keyword>
<evidence type="ECO:0000256" key="9">
    <source>
        <dbReference type="ARBA" id="ARBA00022737"/>
    </source>
</evidence>
<dbReference type="InterPro" id="IPR000569">
    <property type="entry name" value="HECT_dom"/>
</dbReference>
<dbReference type="InterPro" id="IPR058923">
    <property type="entry name" value="RCC1-like_dom"/>
</dbReference>
<dbReference type="FunFam" id="3.30.2160.10:FF:000004">
    <property type="entry name" value="probable E3 ubiquitin-protein ligase HERC4 isoform X1"/>
    <property type="match status" value="1"/>
</dbReference>
<dbReference type="CDD" id="cd21400">
    <property type="entry name" value="ZBD_UPF1-like"/>
    <property type="match status" value="1"/>
</dbReference>
<evidence type="ECO:0000256" key="19">
    <source>
        <dbReference type="PROSITE-ProRule" id="PRU00235"/>
    </source>
</evidence>
<dbReference type="PROSITE" id="PS00626">
    <property type="entry name" value="RCC1_2"/>
    <property type="match status" value="2"/>
</dbReference>
<feature type="binding site" evidence="20">
    <location>
        <begin position="1211"/>
        <end position="1217"/>
    </location>
    <ligand>
        <name>S-adenosyl-L-methionine</name>
        <dbReference type="ChEBI" id="CHEBI:59789"/>
    </ligand>
</feature>
<dbReference type="PROSITE" id="PS51686">
    <property type="entry name" value="SAM_MT_RSMB_NOP"/>
    <property type="match status" value="1"/>
</dbReference>
<evidence type="ECO:0000256" key="8">
    <source>
        <dbReference type="ARBA" id="ARBA00022723"/>
    </source>
</evidence>
<dbReference type="GO" id="GO:0003724">
    <property type="term" value="F:RNA helicase activity"/>
    <property type="evidence" value="ECO:0007669"/>
    <property type="project" value="InterPro"/>
</dbReference>
<feature type="repeat" description="RCC1" evidence="19">
    <location>
        <begin position="1935"/>
        <end position="1987"/>
    </location>
</feature>
<dbReference type="Gene3D" id="6.10.140.1240">
    <property type="match status" value="1"/>
</dbReference>
<feature type="region of interest" description="C3H" evidence="21">
    <location>
        <begin position="119"/>
        <end position="151"/>
    </location>
</feature>
<keyword evidence="4" id="KW-0963">Cytoplasm</keyword>
<evidence type="ECO:0000256" key="5">
    <source>
        <dbReference type="ARBA" id="ARBA00022603"/>
    </source>
</evidence>
<dbReference type="GO" id="GO:0016428">
    <property type="term" value="F:tRNA (cytidine-5-)-methyltransferase activity"/>
    <property type="evidence" value="ECO:0007669"/>
    <property type="project" value="TreeGrafter"/>
</dbReference>
<dbReference type="SMART" id="SM00119">
    <property type="entry name" value="HECTc"/>
    <property type="match status" value="1"/>
</dbReference>
<feature type="region of interest" description="Disordered" evidence="22">
    <location>
        <begin position="985"/>
        <end position="1018"/>
    </location>
</feature>
<keyword evidence="5 20" id="KW-0489">Methyltransferase</keyword>
<dbReference type="CDD" id="cd21407">
    <property type="entry name" value="1B_UPF1-like"/>
    <property type="match status" value="1"/>
</dbReference>
<keyword evidence="15 21" id="KW-0862">Zinc</keyword>
<dbReference type="InterPro" id="IPR047187">
    <property type="entry name" value="SF1_C_Upf1"/>
</dbReference>
<feature type="binding site" evidence="20">
    <location>
        <position position="1268"/>
    </location>
    <ligand>
        <name>S-adenosyl-L-methionine</name>
        <dbReference type="ChEBI" id="CHEBI:59789"/>
    </ligand>
</feature>
<evidence type="ECO:0000313" key="27">
    <source>
        <dbReference type="Proteomes" id="UP001331761"/>
    </source>
</evidence>
<proteinExistence type="inferred from homology"/>
<dbReference type="InterPro" id="IPR029063">
    <property type="entry name" value="SAM-dependent_MTases_sf"/>
</dbReference>
<dbReference type="GO" id="GO:0016787">
    <property type="term" value="F:hydrolase activity"/>
    <property type="evidence" value="ECO:0007669"/>
    <property type="project" value="UniProtKB-KW"/>
</dbReference>
<dbReference type="PANTHER" id="PTHR22808">
    <property type="entry name" value="NCL1 YEAST -RELATED NOL1/NOP2/FMU SUN DOMAIN-CONTAINING"/>
    <property type="match status" value="1"/>
</dbReference>
<dbReference type="GO" id="GO:0004842">
    <property type="term" value="F:ubiquitin-protein transferase activity"/>
    <property type="evidence" value="ECO:0007669"/>
    <property type="project" value="InterPro"/>
</dbReference>
<organism evidence="26 27">
    <name type="scientific">Trichostrongylus colubriformis</name>
    <name type="common">Black scour worm</name>
    <dbReference type="NCBI Taxonomy" id="6319"/>
    <lineage>
        <taxon>Eukaryota</taxon>
        <taxon>Metazoa</taxon>
        <taxon>Ecdysozoa</taxon>
        <taxon>Nematoda</taxon>
        <taxon>Chromadorea</taxon>
        <taxon>Rhabditida</taxon>
        <taxon>Rhabditina</taxon>
        <taxon>Rhabditomorpha</taxon>
        <taxon>Strongyloidea</taxon>
        <taxon>Trichostrongylidae</taxon>
        <taxon>Trichostrongylus</taxon>
    </lineage>
</organism>
<evidence type="ECO:0000259" key="24">
    <source>
        <dbReference type="PROSITE" id="PS51686"/>
    </source>
</evidence>
<evidence type="ECO:0000259" key="25">
    <source>
        <dbReference type="PROSITE" id="PS51997"/>
    </source>
</evidence>
<dbReference type="GO" id="GO:0000049">
    <property type="term" value="F:tRNA binding"/>
    <property type="evidence" value="ECO:0007669"/>
    <property type="project" value="TreeGrafter"/>
</dbReference>
<dbReference type="PANTHER" id="PTHR22808:SF1">
    <property type="entry name" value="RNA CYTOSINE-C(5)-METHYLTRANSFERASE NSUN2-RELATED"/>
    <property type="match status" value="1"/>
</dbReference>
<evidence type="ECO:0000313" key="26">
    <source>
        <dbReference type="EMBL" id="KAK5964267.1"/>
    </source>
</evidence>
<dbReference type="PRINTS" id="PR02008">
    <property type="entry name" value="RCMTFAMILY"/>
</dbReference>
<dbReference type="SUPFAM" id="SSF53335">
    <property type="entry name" value="S-adenosyl-L-methionine-dependent methyltransferases"/>
    <property type="match status" value="1"/>
</dbReference>
<dbReference type="Pfam" id="PF25390">
    <property type="entry name" value="WD40_RLD"/>
    <property type="match status" value="1"/>
</dbReference>
<evidence type="ECO:0000256" key="13">
    <source>
        <dbReference type="ARBA" id="ARBA00022801"/>
    </source>
</evidence>
<keyword evidence="17 20" id="KW-0694">RNA-binding</keyword>
<keyword evidence="10" id="KW-0547">Nucleotide-binding</keyword>
<evidence type="ECO:0000256" key="12">
    <source>
        <dbReference type="ARBA" id="ARBA00022786"/>
    </source>
</evidence>
<evidence type="ECO:0000256" key="20">
    <source>
        <dbReference type="PROSITE-ProRule" id="PRU01023"/>
    </source>
</evidence>
<dbReference type="InterPro" id="IPR006935">
    <property type="entry name" value="Helicase/UvrB_N"/>
</dbReference>
<feature type="domain" description="HECT" evidence="23">
    <location>
        <begin position="2376"/>
        <end position="2566"/>
    </location>
</feature>
<dbReference type="Pfam" id="PF01189">
    <property type="entry name" value="Methyltr_RsmB-F"/>
    <property type="match status" value="1"/>
</dbReference>
<keyword evidence="9" id="KW-0677">Repeat</keyword>
<accession>A0AAN8ER42</accession>
<feature type="repeat" description="RCC1" evidence="19">
    <location>
        <begin position="1826"/>
        <end position="1882"/>
    </location>
</feature>
<dbReference type="PROSITE" id="PS51997">
    <property type="entry name" value="UPF1_CH_RICH"/>
    <property type="match status" value="1"/>
</dbReference>
<keyword evidence="14" id="KW-0347">Helicase</keyword>
<evidence type="ECO:0000256" key="16">
    <source>
        <dbReference type="ARBA" id="ARBA00022840"/>
    </source>
</evidence>
<evidence type="ECO:0000256" key="6">
    <source>
        <dbReference type="ARBA" id="ARBA00022679"/>
    </source>
</evidence>
<keyword evidence="7 20" id="KW-0949">S-adenosyl-L-methionine</keyword>
<feature type="repeat" description="RCC1" evidence="19">
    <location>
        <begin position="1987"/>
        <end position="2036"/>
    </location>
</feature>
<dbReference type="InterPro" id="IPR057285">
    <property type="entry name" value="Pre-PUA_NSUN2"/>
</dbReference>
<dbReference type="InterPro" id="IPR023267">
    <property type="entry name" value="RCMT"/>
</dbReference>
<dbReference type="InterPro" id="IPR041679">
    <property type="entry name" value="DNA2/NAM7-like_C"/>
</dbReference>
<evidence type="ECO:0000256" key="15">
    <source>
        <dbReference type="ARBA" id="ARBA00022833"/>
    </source>
</evidence>
<feature type="domain" description="SAM-dependent MTase RsmB/NOP-type" evidence="24">
    <location>
        <begin position="1097"/>
        <end position="1452"/>
    </location>
</feature>
<evidence type="ECO:0000259" key="23">
    <source>
        <dbReference type="PROSITE" id="PS50237"/>
    </source>
</evidence>
<feature type="active site" description="Nucleophile" evidence="20">
    <location>
        <position position="1344"/>
    </location>
</feature>
<dbReference type="Gene3D" id="2.40.30.230">
    <property type="match status" value="1"/>
</dbReference>
<evidence type="ECO:0000256" key="4">
    <source>
        <dbReference type="ARBA" id="ARBA00022490"/>
    </source>
</evidence>
<keyword evidence="27" id="KW-1185">Reference proteome</keyword>
<dbReference type="InterPro" id="IPR000408">
    <property type="entry name" value="Reg_chr_condens"/>
</dbReference>
<feature type="binding site" evidence="20">
    <location>
        <position position="1291"/>
    </location>
    <ligand>
        <name>S-adenosyl-L-methionine</name>
        <dbReference type="ChEBI" id="CHEBI:59789"/>
    </ligand>
</feature>
<evidence type="ECO:0000256" key="1">
    <source>
        <dbReference type="ARBA" id="ARBA00004496"/>
    </source>
</evidence>
<comment type="subcellular location">
    <subcellularLocation>
        <location evidence="1">Cytoplasm</location>
    </subcellularLocation>
</comment>
<evidence type="ECO:0000256" key="18">
    <source>
        <dbReference type="PROSITE-ProRule" id="PRU00104"/>
    </source>
</evidence>
<evidence type="ECO:0000256" key="22">
    <source>
        <dbReference type="SAM" id="MobiDB-lite"/>
    </source>
</evidence>